<dbReference type="CDD" id="cd04179">
    <property type="entry name" value="DPM_DPG-synthase_like"/>
    <property type="match status" value="1"/>
</dbReference>
<dbReference type="Proteomes" id="UP000176974">
    <property type="component" value="Unassembled WGS sequence"/>
</dbReference>
<organism evidence="2 3">
    <name type="scientific">Candidatus Portnoybacteria bacterium RIFCSPHIGHO2_01_FULL_40_12b</name>
    <dbReference type="NCBI Taxonomy" id="1801994"/>
    <lineage>
        <taxon>Bacteria</taxon>
        <taxon>Candidatus Portnoyibacteriota</taxon>
    </lineage>
</organism>
<proteinExistence type="predicted"/>
<comment type="caution">
    <text evidence="2">The sequence shown here is derived from an EMBL/GenBank/DDBJ whole genome shotgun (WGS) entry which is preliminary data.</text>
</comment>
<reference evidence="2 3" key="1">
    <citation type="journal article" date="2016" name="Nat. Commun.">
        <title>Thousands of microbial genomes shed light on interconnected biogeochemical processes in an aquifer system.</title>
        <authorList>
            <person name="Anantharaman K."/>
            <person name="Brown C.T."/>
            <person name="Hug L.A."/>
            <person name="Sharon I."/>
            <person name="Castelle C.J."/>
            <person name="Probst A.J."/>
            <person name="Thomas B.C."/>
            <person name="Singh A."/>
            <person name="Wilkins M.J."/>
            <person name="Karaoz U."/>
            <person name="Brodie E.L."/>
            <person name="Williams K.H."/>
            <person name="Hubbard S.S."/>
            <person name="Banfield J.F."/>
        </authorList>
    </citation>
    <scope>NUCLEOTIDE SEQUENCE [LARGE SCALE GENOMIC DNA]</scope>
</reference>
<evidence type="ECO:0000259" key="1">
    <source>
        <dbReference type="Pfam" id="PF00535"/>
    </source>
</evidence>
<gene>
    <name evidence="2" type="ORF">A2815_02350</name>
</gene>
<evidence type="ECO:0000313" key="3">
    <source>
        <dbReference type="Proteomes" id="UP000176974"/>
    </source>
</evidence>
<dbReference type="SUPFAM" id="SSF53448">
    <property type="entry name" value="Nucleotide-diphospho-sugar transferases"/>
    <property type="match status" value="1"/>
</dbReference>
<dbReference type="InterPro" id="IPR050256">
    <property type="entry name" value="Glycosyltransferase_2"/>
</dbReference>
<sequence length="258" mass="28689">MGKIAIFIPVYNEAETLGEILKQIPPKILSYSTEIVVVDDKSGDNSAEIAKKFTPHVIESNKNGGVGMATRKGFEYIAKKGGYRFVIKLDGDGQHSLHFLPQVAANLEKGADVVICSRFHPLSDQSYTPIDRILLNMIFTEIIKKITGWSITDARSGYMGFQFGDIKKIAGDIIIPRYGVPMEILLRIWNIKPDARIYEIPHPAVYGGLSQKLQRKYSIEKIGDKGSRLQIAYAALLAVVEDLKIPREKILGINGLKC</sequence>
<dbReference type="Pfam" id="PF00535">
    <property type="entry name" value="Glycos_transf_2"/>
    <property type="match status" value="1"/>
</dbReference>
<dbReference type="InterPro" id="IPR001173">
    <property type="entry name" value="Glyco_trans_2-like"/>
</dbReference>
<dbReference type="EMBL" id="MHMY01000012">
    <property type="protein sequence ID" value="OGZ35309.1"/>
    <property type="molecule type" value="Genomic_DNA"/>
</dbReference>
<feature type="domain" description="Glycosyltransferase 2-like" evidence="1">
    <location>
        <begin position="6"/>
        <end position="168"/>
    </location>
</feature>
<dbReference type="AlphaFoldDB" id="A0A1G2FB67"/>
<dbReference type="InterPro" id="IPR029044">
    <property type="entry name" value="Nucleotide-diphossugar_trans"/>
</dbReference>
<dbReference type="PANTHER" id="PTHR48090">
    <property type="entry name" value="UNDECAPRENYL-PHOSPHATE 4-DEOXY-4-FORMAMIDO-L-ARABINOSE TRANSFERASE-RELATED"/>
    <property type="match status" value="1"/>
</dbReference>
<dbReference type="Gene3D" id="3.90.550.10">
    <property type="entry name" value="Spore Coat Polysaccharide Biosynthesis Protein SpsA, Chain A"/>
    <property type="match status" value="1"/>
</dbReference>
<dbReference type="PANTHER" id="PTHR48090:SF7">
    <property type="entry name" value="RFBJ PROTEIN"/>
    <property type="match status" value="1"/>
</dbReference>
<evidence type="ECO:0000313" key="2">
    <source>
        <dbReference type="EMBL" id="OGZ35309.1"/>
    </source>
</evidence>
<accession>A0A1G2FB67</accession>
<name>A0A1G2FB67_9BACT</name>
<protein>
    <recommendedName>
        <fullName evidence="1">Glycosyltransferase 2-like domain-containing protein</fullName>
    </recommendedName>
</protein>